<name>A0ABV3CD45_9ACTN</name>
<keyword evidence="1" id="KW-0472">Membrane</keyword>
<keyword evidence="3" id="KW-0406">Ion transport</keyword>
<dbReference type="EMBL" id="JBEZAE010000014">
    <property type="protein sequence ID" value="MEU7072714.1"/>
    <property type="molecule type" value="Genomic_DNA"/>
</dbReference>
<keyword evidence="1" id="KW-1133">Transmembrane helix</keyword>
<evidence type="ECO:0000313" key="3">
    <source>
        <dbReference type="EMBL" id="MEU7072714.1"/>
    </source>
</evidence>
<feature type="transmembrane region" description="Helical" evidence="1">
    <location>
        <begin position="154"/>
        <end position="176"/>
    </location>
</feature>
<dbReference type="GO" id="GO:0034220">
    <property type="term" value="P:monoatomic ion transmembrane transport"/>
    <property type="evidence" value="ECO:0007669"/>
    <property type="project" value="UniProtKB-KW"/>
</dbReference>
<keyword evidence="3" id="KW-0813">Transport</keyword>
<keyword evidence="3" id="KW-0407">Ion channel</keyword>
<comment type="caution">
    <text evidence="3">The sequence shown here is derived from an EMBL/GenBank/DDBJ whole genome shotgun (WGS) entry which is preliminary data.</text>
</comment>
<evidence type="ECO:0000259" key="2">
    <source>
        <dbReference type="Pfam" id="PF07885"/>
    </source>
</evidence>
<dbReference type="SUPFAM" id="SSF81324">
    <property type="entry name" value="Voltage-gated potassium channels"/>
    <property type="match status" value="1"/>
</dbReference>
<evidence type="ECO:0000313" key="4">
    <source>
        <dbReference type="Proteomes" id="UP001551329"/>
    </source>
</evidence>
<sequence>MSAPREGEQGRRIRPRRVRLLLPLLRSAAVVTAATTAYFLLPLDKDLDQHTGTVLVLGIMAIGALLALQAVSIIGSPYPRLRAVEALSTAVPLFLLLFSATYYLYARGQGEPSFSEPLSRNDALYFTVTVFATVGFGDIVPVSETARVLTTGQMVADLVLVGVIAKVIVGAARIGLERRQSSSAPEEPEP</sequence>
<keyword evidence="1" id="KW-0812">Transmembrane</keyword>
<accession>A0ABV3CD45</accession>
<protein>
    <submittedName>
        <fullName evidence="3">Potassium channel family protein</fullName>
    </submittedName>
</protein>
<dbReference type="Gene3D" id="1.10.287.70">
    <property type="match status" value="1"/>
</dbReference>
<dbReference type="InterPro" id="IPR013099">
    <property type="entry name" value="K_chnl_dom"/>
</dbReference>
<feature type="transmembrane region" description="Helical" evidence="1">
    <location>
        <begin position="53"/>
        <end position="74"/>
    </location>
</feature>
<keyword evidence="4" id="KW-1185">Reference proteome</keyword>
<organism evidence="3 4">
    <name type="scientific">Streptomyces narbonensis</name>
    <dbReference type="NCBI Taxonomy" id="67333"/>
    <lineage>
        <taxon>Bacteria</taxon>
        <taxon>Bacillati</taxon>
        <taxon>Actinomycetota</taxon>
        <taxon>Actinomycetes</taxon>
        <taxon>Kitasatosporales</taxon>
        <taxon>Streptomycetaceae</taxon>
        <taxon>Streptomyces</taxon>
    </lineage>
</organism>
<dbReference type="RefSeq" id="WP_358474701.1">
    <property type="nucleotide sequence ID" value="NZ_JBEZAE010000014.1"/>
</dbReference>
<dbReference type="Pfam" id="PF07885">
    <property type="entry name" value="Ion_trans_2"/>
    <property type="match status" value="1"/>
</dbReference>
<reference evidence="3 4" key="1">
    <citation type="submission" date="2024-06" db="EMBL/GenBank/DDBJ databases">
        <title>The Natural Products Discovery Center: Release of the First 8490 Sequenced Strains for Exploring Actinobacteria Biosynthetic Diversity.</title>
        <authorList>
            <person name="Kalkreuter E."/>
            <person name="Kautsar S.A."/>
            <person name="Yang D."/>
            <person name="Bader C.D."/>
            <person name="Teijaro C.N."/>
            <person name="Fluegel L."/>
            <person name="Davis C.M."/>
            <person name="Simpson J.R."/>
            <person name="Lauterbach L."/>
            <person name="Steele A.D."/>
            <person name="Gui C."/>
            <person name="Meng S."/>
            <person name="Li G."/>
            <person name="Viehrig K."/>
            <person name="Ye F."/>
            <person name="Su P."/>
            <person name="Kiefer A.F."/>
            <person name="Nichols A."/>
            <person name="Cepeda A.J."/>
            <person name="Yan W."/>
            <person name="Fan B."/>
            <person name="Jiang Y."/>
            <person name="Adhikari A."/>
            <person name="Zheng C.-J."/>
            <person name="Schuster L."/>
            <person name="Cowan T.M."/>
            <person name="Smanski M.J."/>
            <person name="Chevrette M.G."/>
            <person name="De Carvalho L.P.S."/>
            <person name="Shen B."/>
        </authorList>
    </citation>
    <scope>NUCLEOTIDE SEQUENCE [LARGE SCALE GENOMIC DNA]</scope>
    <source>
        <strain evidence="3 4">NPDC045974</strain>
    </source>
</reference>
<dbReference type="Proteomes" id="UP001551329">
    <property type="component" value="Unassembled WGS sequence"/>
</dbReference>
<evidence type="ECO:0000256" key="1">
    <source>
        <dbReference type="SAM" id="Phobius"/>
    </source>
</evidence>
<feature type="domain" description="Potassium channel" evidence="2">
    <location>
        <begin position="93"/>
        <end position="169"/>
    </location>
</feature>
<proteinExistence type="predicted"/>
<gene>
    <name evidence="3" type="ORF">AB0A88_21570</name>
</gene>
<feature type="transmembrane region" description="Helical" evidence="1">
    <location>
        <begin position="20"/>
        <end position="41"/>
    </location>
</feature>
<feature type="transmembrane region" description="Helical" evidence="1">
    <location>
        <begin position="86"/>
        <end position="104"/>
    </location>
</feature>
<feature type="transmembrane region" description="Helical" evidence="1">
    <location>
        <begin position="124"/>
        <end position="142"/>
    </location>
</feature>